<comment type="caution">
    <text evidence="6">The sequence shown here is derived from an EMBL/GenBank/DDBJ whole genome shotgun (WGS) entry which is preliminary data.</text>
</comment>
<dbReference type="PROSITE" id="PS50931">
    <property type="entry name" value="HTH_LYSR"/>
    <property type="match status" value="1"/>
</dbReference>
<dbReference type="AlphaFoldDB" id="A0A7W5G8W2"/>
<evidence type="ECO:0000256" key="3">
    <source>
        <dbReference type="ARBA" id="ARBA00023125"/>
    </source>
</evidence>
<evidence type="ECO:0000313" key="6">
    <source>
        <dbReference type="EMBL" id="MBB3150698.1"/>
    </source>
</evidence>
<evidence type="ECO:0000313" key="7">
    <source>
        <dbReference type="Proteomes" id="UP000518605"/>
    </source>
</evidence>
<dbReference type="InterPro" id="IPR005119">
    <property type="entry name" value="LysR_subst-bd"/>
</dbReference>
<keyword evidence="3 6" id="KW-0238">DNA-binding</keyword>
<dbReference type="SUPFAM" id="SSF53850">
    <property type="entry name" value="Periplasmic binding protein-like II"/>
    <property type="match status" value="1"/>
</dbReference>
<dbReference type="GO" id="GO:0003700">
    <property type="term" value="F:DNA-binding transcription factor activity"/>
    <property type="evidence" value="ECO:0007669"/>
    <property type="project" value="InterPro"/>
</dbReference>
<dbReference type="Gene3D" id="1.10.10.10">
    <property type="entry name" value="Winged helix-like DNA-binding domain superfamily/Winged helix DNA-binding domain"/>
    <property type="match status" value="1"/>
</dbReference>
<accession>A0A7W5G8W2</accession>
<dbReference type="Pfam" id="PF00126">
    <property type="entry name" value="HTH_1"/>
    <property type="match status" value="1"/>
</dbReference>
<proteinExistence type="inferred from homology"/>
<evidence type="ECO:0000256" key="1">
    <source>
        <dbReference type="ARBA" id="ARBA00009437"/>
    </source>
</evidence>
<dbReference type="GO" id="GO:0000976">
    <property type="term" value="F:transcription cis-regulatory region binding"/>
    <property type="evidence" value="ECO:0007669"/>
    <property type="project" value="TreeGrafter"/>
</dbReference>
<dbReference type="InterPro" id="IPR036390">
    <property type="entry name" value="WH_DNA-bd_sf"/>
</dbReference>
<comment type="similarity">
    <text evidence="1">Belongs to the LysR transcriptional regulatory family.</text>
</comment>
<reference evidence="6 7" key="1">
    <citation type="submission" date="2020-08" db="EMBL/GenBank/DDBJ databases">
        <title>Genomic Encyclopedia of Type Strains, Phase III (KMG-III): the genomes of soil and plant-associated and newly described type strains.</title>
        <authorList>
            <person name="Whitman W."/>
        </authorList>
    </citation>
    <scope>NUCLEOTIDE SEQUENCE [LARGE SCALE GENOMIC DNA]</scope>
    <source>
        <strain evidence="6 7">CECT 8234</strain>
    </source>
</reference>
<dbReference type="InterPro" id="IPR036388">
    <property type="entry name" value="WH-like_DNA-bd_sf"/>
</dbReference>
<keyword evidence="7" id="KW-1185">Reference proteome</keyword>
<dbReference type="SUPFAM" id="SSF46785">
    <property type="entry name" value="Winged helix' DNA-binding domain"/>
    <property type="match status" value="1"/>
</dbReference>
<dbReference type="PANTHER" id="PTHR30126">
    <property type="entry name" value="HTH-TYPE TRANSCRIPTIONAL REGULATOR"/>
    <property type="match status" value="1"/>
</dbReference>
<dbReference type="PRINTS" id="PR00039">
    <property type="entry name" value="HTHLYSR"/>
</dbReference>
<keyword evidence="2" id="KW-0805">Transcription regulation</keyword>
<evidence type="ECO:0000256" key="4">
    <source>
        <dbReference type="ARBA" id="ARBA00023163"/>
    </source>
</evidence>
<dbReference type="Pfam" id="PF03466">
    <property type="entry name" value="LysR_substrate"/>
    <property type="match status" value="1"/>
</dbReference>
<dbReference type="RefSeq" id="WP_183558955.1">
    <property type="nucleotide sequence ID" value="NZ_CBCSLB010000004.1"/>
</dbReference>
<gene>
    <name evidence="6" type="ORF">FHS16_000732</name>
</gene>
<evidence type="ECO:0000259" key="5">
    <source>
        <dbReference type="PROSITE" id="PS50931"/>
    </source>
</evidence>
<dbReference type="PANTHER" id="PTHR30126:SF40">
    <property type="entry name" value="HTH-TYPE TRANSCRIPTIONAL REGULATOR GLTR"/>
    <property type="match status" value="1"/>
</dbReference>
<dbReference type="Gene3D" id="3.40.190.290">
    <property type="match status" value="1"/>
</dbReference>
<dbReference type="InterPro" id="IPR000847">
    <property type="entry name" value="LysR_HTH_N"/>
</dbReference>
<name>A0A7W5G8W2_9BACL</name>
<sequence>MNVQQLHVFMEVCSGRTLADAAVKLGLKQPTVSFHLRKLEEELGVTLFRKQSRSLQPTEAAADLLPYARKIVFLVEEAKLTMQERREQGEGRLRLGASYTPATYVLPPHLAAYRQLYPGVNQQLTVKQAGSVLFMLRSYEIDVGIVSLSDSPQEGLVVQPLVADELKLLLAPQHALANQRHVSLDEMRKETFLLHETGSTSRTLSDEWANAVGLKWESVMELGAIETIKETLKCNMGIGILPHRSVRREIEAGELVMRDLPQYVNRRHICLAYREGEQLSPHVRSFIAFMRRTFVSNGKL</sequence>
<protein>
    <submittedName>
        <fullName evidence="6">DNA-binding transcriptional LysR family regulator</fullName>
    </submittedName>
</protein>
<keyword evidence="4" id="KW-0804">Transcription</keyword>
<dbReference type="EMBL" id="JACHXW010000002">
    <property type="protein sequence ID" value="MBB3150698.1"/>
    <property type="molecule type" value="Genomic_DNA"/>
</dbReference>
<dbReference type="Proteomes" id="UP000518605">
    <property type="component" value="Unassembled WGS sequence"/>
</dbReference>
<organism evidence="6 7">
    <name type="scientific">Paenibacillus endophyticus</name>
    <dbReference type="NCBI Taxonomy" id="1294268"/>
    <lineage>
        <taxon>Bacteria</taxon>
        <taxon>Bacillati</taxon>
        <taxon>Bacillota</taxon>
        <taxon>Bacilli</taxon>
        <taxon>Bacillales</taxon>
        <taxon>Paenibacillaceae</taxon>
        <taxon>Paenibacillus</taxon>
    </lineage>
</organism>
<feature type="domain" description="HTH lysR-type" evidence="5">
    <location>
        <begin position="1"/>
        <end position="58"/>
    </location>
</feature>
<evidence type="ECO:0000256" key="2">
    <source>
        <dbReference type="ARBA" id="ARBA00023015"/>
    </source>
</evidence>